<dbReference type="OrthoDB" id="9808559at2"/>
<comment type="caution">
    <text evidence="5">The sequence shown here is derived from an EMBL/GenBank/DDBJ whole genome shotgun (WGS) entry which is preliminary data.</text>
</comment>
<evidence type="ECO:0000256" key="1">
    <source>
        <dbReference type="ARBA" id="ARBA00022723"/>
    </source>
</evidence>
<keyword evidence="1" id="KW-0479">Metal-binding</keyword>
<accession>A0A401FUA2</accession>
<dbReference type="InterPro" id="IPR017896">
    <property type="entry name" value="4Fe4S_Fe-S-bd"/>
</dbReference>
<dbReference type="Proteomes" id="UP000288096">
    <property type="component" value="Unassembled WGS sequence"/>
</dbReference>
<proteinExistence type="predicted"/>
<name>A0A401FUA2_9BACT</name>
<sequence length="122" mass="13615">METYLSGSRKNRNPRVVAYNAINADYFSKAGRLAPPRRSPEERVQSFSEVEGAFDHASALNEAGRCFNCGICNDCDNCRLYCPELAIYLNGSRCINLDYCKGCGICVVECPRDAMSLEEEKI</sequence>
<feature type="domain" description="4Fe-4S ferredoxin-type" evidence="4">
    <location>
        <begin position="91"/>
        <end position="120"/>
    </location>
</feature>
<keyword evidence="6" id="KW-1185">Reference proteome</keyword>
<dbReference type="Pfam" id="PF00037">
    <property type="entry name" value="Fer4"/>
    <property type="match status" value="1"/>
</dbReference>
<evidence type="ECO:0000256" key="3">
    <source>
        <dbReference type="ARBA" id="ARBA00023014"/>
    </source>
</evidence>
<dbReference type="PROSITE" id="PS51379">
    <property type="entry name" value="4FE4S_FER_2"/>
    <property type="match status" value="1"/>
</dbReference>
<evidence type="ECO:0000313" key="6">
    <source>
        <dbReference type="Proteomes" id="UP000288096"/>
    </source>
</evidence>
<organism evidence="5 6">
    <name type="scientific">Desulfonema ishimotonii</name>
    <dbReference type="NCBI Taxonomy" id="45657"/>
    <lineage>
        <taxon>Bacteria</taxon>
        <taxon>Pseudomonadati</taxon>
        <taxon>Thermodesulfobacteriota</taxon>
        <taxon>Desulfobacteria</taxon>
        <taxon>Desulfobacterales</taxon>
        <taxon>Desulfococcaceae</taxon>
        <taxon>Desulfonema</taxon>
    </lineage>
</organism>
<dbReference type="Gene3D" id="3.30.70.20">
    <property type="match status" value="1"/>
</dbReference>
<dbReference type="EMBL" id="BEXT01000001">
    <property type="protein sequence ID" value="GBC60541.1"/>
    <property type="molecule type" value="Genomic_DNA"/>
</dbReference>
<evidence type="ECO:0000256" key="2">
    <source>
        <dbReference type="ARBA" id="ARBA00023004"/>
    </source>
</evidence>
<keyword evidence="2" id="KW-0408">Iron</keyword>
<dbReference type="AlphaFoldDB" id="A0A401FUA2"/>
<dbReference type="SUPFAM" id="SSF46548">
    <property type="entry name" value="alpha-helical ferredoxin"/>
    <property type="match status" value="1"/>
</dbReference>
<dbReference type="GO" id="GO:0051536">
    <property type="term" value="F:iron-sulfur cluster binding"/>
    <property type="evidence" value="ECO:0007669"/>
    <property type="project" value="UniProtKB-KW"/>
</dbReference>
<dbReference type="GO" id="GO:0046872">
    <property type="term" value="F:metal ion binding"/>
    <property type="evidence" value="ECO:0007669"/>
    <property type="project" value="UniProtKB-KW"/>
</dbReference>
<evidence type="ECO:0000259" key="4">
    <source>
        <dbReference type="PROSITE" id="PS51379"/>
    </source>
</evidence>
<reference evidence="6" key="1">
    <citation type="submission" date="2017-11" db="EMBL/GenBank/DDBJ databases">
        <authorList>
            <person name="Watanabe M."/>
            <person name="Kojima H."/>
        </authorList>
    </citation>
    <scope>NUCLEOTIDE SEQUENCE [LARGE SCALE GENOMIC DNA]</scope>
    <source>
        <strain evidence="6">Tokyo 01</strain>
    </source>
</reference>
<dbReference type="RefSeq" id="WP_124327944.1">
    <property type="nucleotide sequence ID" value="NZ_BEXT01000001.1"/>
</dbReference>
<protein>
    <recommendedName>
        <fullName evidence="4">4Fe-4S ferredoxin-type domain-containing protein</fullName>
    </recommendedName>
</protein>
<dbReference type="PROSITE" id="PS00198">
    <property type="entry name" value="4FE4S_FER_1"/>
    <property type="match status" value="1"/>
</dbReference>
<reference evidence="6" key="2">
    <citation type="submission" date="2019-01" db="EMBL/GenBank/DDBJ databases">
        <title>Genome sequence of Desulfonema ishimotonii strain Tokyo 01.</title>
        <authorList>
            <person name="Fukui M."/>
        </authorList>
    </citation>
    <scope>NUCLEOTIDE SEQUENCE [LARGE SCALE GENOMIC DNA]</scope>
    <source>
        <strain evidence="6">Tokyo 01</strain>
    </source>
</reference>
<dbReference type="InterPro" id="IPR017900">
    <property type="entry name" value="4Fe4S_Fe_S_CS"/>
</dbReference>
<keyword evidence="3" id="KW-0411">Iron-sulfur</keyword>
<evidence type="ECO:0000313" key="5">
    <source>
        <dbReference type="EMBL" id="GBC60541.1"/>
    </source>
</evidence>
<gene>
    <name evidence="5" type="ORF">DENIS_1498</name>
</gene>